<evidence type="ECO:0000313" key="3">
    <source>
        <dbReference type="Proteomes" id="UP000053370"/>
    </source>
</evidence>
<protein>
    <recommendedName>
        <fullName evidence="4">DUF4878 domain-containing protein</fullName>
    </recommendedName>
</protein>
<dbReference type="RefSeq" id="WP_062277969.1">
    <property type="nucleotide sequence ID" value="NZ_DF968180.1"/>
</dbReference>
<feature type="transmembrane region" description="Helical" evidence="1">
    <location>
        <begin position="7"/>
        <end position="27"/>
    </location>
</feature>
<dbReference type="Proteomes" id="UP000053370">
    <property type="component" value="Unassembled WGS sequence"/>
</dbReference>
<keyword evidence="1" id="KW-1133">Transmembrane helix</keyword>
<evidence type="ECO:0000256" key="1">
    <source>
        <dbReference type="SAM" id="Phobius"/>
    </source>
</evidence>
<name>A0A0K8PA30_9CHLR</name>
<organism evidence="2">
    <name type="scientific">Flexilinea flocculi</name>
    <dbReference type="NCBI Taxonomy" id="1678840"/>
    <lineage>
        <taxon>Bacteria</taxon>
        <taxon>Bacillati</taxon>
        <taxon>Chloroflexota</taxon>
        <taxon>Anaerolineae</taxon>
        <taxon>Anaerolineales</taxon>
        <taxon>Anaerolineaceae</taxon>
        <taxon>Flexilinea</taxon>
    </lineage>
</organism>
<gene>
    <name evidence="2" type="ORF">ATC1_1225</name>
</gene>
<keyword evidence="1" id="KW-0812">Transmembrane</keyword>
<evidence type="ECO:0008006" key="4">
    <source>
        <dbReference type="Google" id="ProtNLM"/>
    </source>
</evidence>
<dbReference type="AlphaFoldDB" id="A0A0K8PA30"/>
<evidence type="ECO:0000313" key="2">
    <source>
        <dbReference type="EMBL" id="GAP39496.1"/>
    </source>
</evidence>
<dbReference type="EMBL" id="DF968180">
    <property type="protein sequence ID" value="GAP39496.1"/>
    <property type="molecule type" value="Genomic_DNA"/>
</dbReference>
<dbReference type="STRING" id="1678840.ATC1_1225"/>
<sequence>MDLKKRFFRLLWVLILIIGVVLMIYLAQKKADNPEAVIRKFFDAIRTNQLQEVSNYLVTDDFQVEEPANALGNAIRSNIQIIKIDSIVSSDNAGYTADVTLEVLDVRQIMSRATLQMMLLSQGKTDQEKFDADRELSAIYDAILGSGSLPKKQTFCNLTLEKKNGRLKILPNESLQKILDGEMSENLQFIETIMKNGATDQNDN</sequence>
<proteinExistence type="predicted"/>
<keyword evidence="1" id="KW-0472">Membrane</keyword>
<accession>A0A0K8PA30</accession>
<keyword evidence="3" id="KW-1185">Reference proteome</keyword>
<reference evidence="2" key="1">
    <citation type="journal article" date="2015" name="Genome Announc.">
        <title>Draft Genome Sequence of Anaerolineae Strain TC1, a Novel Isolate from a Methanogenic Wastewater Treatment System.</title>
        <authorList>
            <person name="Matsuura N."/>
            <person name="Tourlousse D.M."/>
            <person name="Sun L."/>
            <person name="Toyonaga M."/>
            <person name="Kuroda K."/>
            <person name="Ohashi A."/>
            <person name="Cruz R."/>
            <person name="Yamaguchi T."/>
            <person name="Sekiguchi Y."/>
        </authorList>
    </citation>
    <scope>NUCLEOTIDE SEQUENCE [LARGE SCALE GENOMIC DNA]</scope>
    <source>
        <strain evidence="2">TC1</strain>
    </source>
</reference>